<protein>
    <submittedName>
        <fullName evidence="3">Uncharacterized protein</fullName>
    </submittedName>
</protein>
<name>A0ABP0T064_9DINO</name>
<dbReference type="EMBL" id="CAXAMN010028916">
    <property type="protein sequence ID" value="CAK9118093.1"/>
    <property type="molecule type" value="Genomic_DNA"/>
</dbReference>
<feature type="region of interest" description="Disordered" evidence="1">
    <location>
        <begin position="16"/>
        <end position="40"/>
    </location>
</feature>
<keyword evidence="4" id="KW-1185">Reference proteome</keyword>
<proteinExistence type="predicted"/>
<evidence type="ECO:0000256" key="1">
    <source>
        <dbReference type="SAM" id="MobiDB-lite"/>
    </source>
</evidence>
<sequence length="186" mass="20717">MGLGLNFHCGMVGARCDGDAEPQGDAESGRSIPVLPPSRSQLNKLSVEEKRDLFERYAVQRQEERVSKKHIHKSLQELAPRKGQQERYRDNNVVTRKGERFVKVDVSLDPGPGCEIGGIIGWRTKQGRRGLGIKKMTKEEADKICISNKNRSHTTKTISGGEKKVTFETKWSRHTAGSMQAASGSR</sequence>
<evidence type="ECO:0000313" key="4">
    <source>
        <dbReference type="Proteomes" id="UP001642484"/>
    </source>
</evidence>
<evidence type="ECO:0000313" key="3">
    <source>
        <dbReference type="EMBL" id="CAK9118093.1"/>
    </source>
</evidence>
<feature type="compositionally biased region" description="Basic and acidic residues" evidence="1">
    <location>
        <begin position="161"/>
        <end position="171"/>
    </location>
</feature>
<feature type="compositionally biased region" description="Polar residues" evidence="1">
    <location>
        <begin position="175"/>
        <end position="186"/>
    </location>
</feature>
<dbReference type="EMBL" id="CAXAMN010028805">
    <property type="protein sequence ID" value="CAK9117741.1"/>
    <property type="molecule type" value="Genomic_DNA"/>
</dbReference>
<feature type="region of interest" description="Disordered" evidence="1">
    <location>
        <begin position="152"/>
        <end position="186"/>
    </location>
</feature>
<gene>
    <name evidence="2" type="ORF">CCMP2556_LOCUS55000</name>
    <name evidence="3" type="ORF">CCMP2556_LOCUS55278</name>
</gene>
<comment type="caution">
    <text evidence="3">The sequence shown here is derived from an EMBL/GenBank/DDBJ whole genome shotgun (WGS) entry which is preliminary data.</text>
</comment>
<accession>A0ABP0T064</accession>
<reference evidence="3 4" key="1">
    <citation type="submission" date="2024-02" db="EMBL/GenBank/DDBJ databases">
        <authorList>
            <person name="Chen Y."/>
            <person name="Shah S."/>
            <person name="Dougan E. K."/>
            <person name="Thang M."/>
            <person name="Chan C."/>
        </authorList>
    </citation>
    <scope>NUCLEOTIDE SEQUENCE [LARGE SCALE GENOMIC DNA]</scope>
</reference>
<dbReference type="Proteomes" id="UP001642484">
    <property type="component" value="Unassembled WGS sequence"/>
</dbReference>
<organism evidence="3 4">
    <name type="scientific">Durusdinium trenchii</name>
    <dbReference type="NCBI Taxonomy" id="1381693"/>
    <lineage>
        <taxon>Eukaryota</taxon>
        <taxon>Sar</taxon>
        <taxon>Alveolata</taxon>
        <taxon>Dinophyceae</taxon>
        <taxon>Suessiales</taxon>
        <taxon>Symbiodiniaceae</taxon>
        <taxon>Durusdinium</taxon>
    </lineage>
</organism>
<evidence type="ECO:0000313" key="2">
    <source>
        <dbReference type="EMBL" id="CAK9117741.1"/>
    </source>
</evidence>